<dbReference type="GO" id="GO:0032934">
    <property type="term" value="F:sterol binding"/>
    <property type="evidence" value="ECO:0007669"/>
    <property type="project" value="InterPro"/>
</dbReference>
<protein>
    <recommendedName>
        <fullName evidence="8">MD-2-related lipid-recognition domain-containing protein</fullName>
    </recommendedName>
</protein>
<proteinExistence type="inferred from homology"/>
<comment type="function">
    <text evidence="1">Catalyzes the intermembrane transfer of phosphatidylglycerol and phosphatidylinositol.</text>
</comment>
<evidence type="ECO:0000313" key="10">
    <source>
        <dbReference type="Proteomes" id="UP000734854"/>
    </source>
</evidence>
<dbReference type="AlphaFoldDB" id="A0A8J5HQ91"/>
<dbReference type="InterPro" id="IPR039670">
    <property type="entry name" value="NPC2-like"/>
</dbReference>
<dbReference type="CDD" id="cd00917">
    <property type="entry name" value="PG-PI_TP"/>
    <property type="match status" value="1"/>
</dbReference>
<keyword evidence="6" id="KW-0445">Lipid transport</keyword>
<dbReference type="InterPro" id="IPR033917">
    <property type="entry name" value="ML_PG-PI_TP"/>
</dbReference>
<evidence type="ECO:0000256" key="1">
    <source>
        <dbReference type="ARBA" id="ARBA00002053"/>
    </source>
</evidence>
<dbReference type="SMART" id="SM00737">
    <property type="entry name" value="ML"/>
    <property type="match status" value="1"/>
</dbReference>
<sequence>MSVDLTRCLRVGRTLTSKGSSQSQEKKLSEGVDRAPASAFPSTVLLRGCLLRIHRILQASPRLSFTLLSVLLTLYLYCVIFFFAEKNANYSVKVSGVDISPYPISRGEQTTFNISASTGDEISAGKLIIDVNYFFFHVDHEEIDLCKETSCPVTTGDFVLSHHQTLPSITPPGSYTLTMHLKGDDGKQLTCITFGFSIGFIGDAVDFTLAELKSLGVK</sequence>
<dbReference type="InterPro" id="IPR014756">
    <property type="entry name" value="Ig_E-set"/>
</dbReference>
<organism evidence="9 10">
    <name type="scientific">Zingiber officinale</name>
    <name type="common">Ginger</name>
    <name type="synonym">Amomum zingiber</name>
    <dbReference type="NCBI Taxonomy" id="94328"/>
    <lineage>
        <taxon>Eukaryota</taxon>
        <taxon>Viridiplantae</taxon>
        <taxon>Streptophyta</taxon>
        <taxon>Embryophyta</taxon>
        <taxon>Tracheophyta</taxon>
        <taxon>Spermatophyta</taxon>
        <taxon>Magnoliopsida</taxon>
        <taxon>Liliopsida</taxon>
        <taxon>Zingiberales</taxon>
        <taxon>Zingiberaceae</taxon>
        <taxon>Zingiber</taxon>
    </lineage>
</organism>
<dbReference type="Pfam" id="PF02221">
    <property type="entry name" value="E1_DerP2_DerF2"/>
    <property type="match status" value="1"/>
</dbReference>
<evidence type="ECO:0000256" key="4">
    <source>
        <dbReference type="ARBA" id="ARBA00022448"/>
    </source>
</evidence>
<evidence type="ECO:0000256" key="6">
    <source>
        <dbReference type="ARBA" id="ARBA00023055"/>
    </source>
</evidence>
<keyword evidence="7" id="KW-0472">Membrane</keyword>
<dbReference type="FunFam" id="2.60.40.770:FF:000002">
    <property type="entry name" value="putative phosphatidylglycerol/phosphatidylinositol transfer protein DDB_G0282179"/>
    <property type="match status" value="1"/>
</dbReference>
<evidence type="ECO:0000313" key="9">
    <source>
        <dbReference type="EMBL" id="KAG6533002.1"/>
    </source>
</evidence>
<keyword evidence="7" id="KW-0812">Transmembrane</keyword>
<dbReference type="SUPFAM" id="SSF81296">
    <property type="entry name" value="E set domains"/>
    <property type="match status" value="1"/>
</dbReference>
<dbReference type="InterPro" id="IPR003172">
    <property type="entry name" value="ML_dom"/>
</dbReference>
<evidence type="ECO:0000256" key="5">
    <source>
        <dbReference type="ARBA" id="ARBA00022729"/>
    </source>
</evidence>
<feature type="transmembrane region" description="Helical" evidence="7">
    <location>
        <begin position="63"/>
        <end position="84"/>
    </location>
</feature>
<dbReference type="Proteomes" id="UP000734854">
    <property type="component" value="Unassembled WGS sequence"/>
</dbReference>
<keyword evidence="10" id="KW-1185">Reference proteome</keyword>
<keyword evidence="5" id="KW-0732">Signal</keyword>
<evidence type="ECO:0000256" key="3">
    <source>
        <dbReference type="ARBA" id="ARBA00011245"/>
    </source>
</evidence>
<comment type="caution">
    <text evidence="9">The sequence shown here is derived from an EMBL/GenBank/DDBJ whole genome shotgun (WGS) entry which is preliminary data.</text>
</comment>
<evidence type="ECO:0000256" key="7">
    <source>
        <dbReference type="SAM" id="Phobius"/>
    </source>
</evidence>
<gene>
    <name evidence="9" type="ORF">ZIOFF_006862</name>
</gene>
<dbReference type="Gene3D" id="2.60.40.770">
    <property type="match status" value="1"/>
</dbReference>
<feature type="domain" description="MD-2-related lipid-recognition" evidence="8">
    <location>
        <begin position="75"/>
        <end position="196"/>
    </location>
</feature>
<keyword evidence="7" id="KW-1133">Transmembrane helix</keyword>
<comment type="similarity">
    <text evidence="2">Belongs to the NPC2 family.</text>
</comment>
<dbReference type="PANTHER" id="PTHR11306:SF0">
    <property type="entry name" value="PHOSPHATIDYLGLYCEROL_PHOSPHATIDYLINOSITOL TRANSFER PROTEIN"/>
    <property type="match status" value="1"/>
</dbReference>
<evidence type="ECO:0000259" key="8">
    <source>
        <dbReference type="SMART" id="SM00737"/>
    </source>
</evidence>
<dbReference type="EMBL" id="JACMSC010000002">
    <property type="protein sequence ID" value="KAG6533002.1"/>
    <property type="molecule type" value="Genomic_DNA"/>
</dbReference>
<comment type="subunit">
    <text evidence="3">Monomer.</text>
</comment>
<evidence type="ECO:0000256" key="2">
    <source>
        <dbReference type="ARBA" id="ARBA00006370"/>
    </source>
</evidence>
<accession>A0A8J5HQ91</accession>
<dbReference type="PANTHER" id="PTHR11306">
    <property type="entry name" value="NIEMANN PICK TYPE C2 PROTEIN NPC2-RELATED"/>
    <property type="match status" value="1"/>
</dbReference>
<name>A0A8J5HQ91_ZINOF</name>
<dbReference type="GO" id="GO:0032366">
    <property type="term" value="P:intracellular sterol transport"/>
    <property type="evidence" value="ECO:0007669"/>
    <property type="project" value="InterPro"/>
</dbReference>
<keyword evidence="4" id="KW-0813">Transport</keyword>
<reference evidence="9 10" key="1">
    <citation type="submission" date="2020-08" db="EMBL/GenBank/DDBJ databases">
        <title>Plant Genome Project.</title>
        <authorList>
            <person name="Zhang R.-G."/>
        </authorList>
    </citation>
    <scope>NUCLEOTIDE SEQUENCE [LARGE SCALE GENOMIC DNA]</scope>
    <source>
        <tissue evidence="9">Rhizome</tissue>
    </source>
</reference>